<keyword evidence="1" id="KW-0472">Membrane</keyword>
<organism evidence="2 3">
    <name type="scientific">Pyrocoelia pectoralis</name>
    <dbReference type="NCBI Taxonomy" id="417401"/>
    <lineage>
        <taxon>Eukaryota</taxon>
        <taxon>Metazoa</taxon>
        <taxon>Ecdysozoa</taxon>
        <taxon>Arthropoda</taxon>
        <taxon>Hexapoda</taxon>
        <taxon>Insecta</taxon>
        <taxon>Pterygota</taxon>
        <taxon>Neoptera</taxon>
        <taxon>Endopterygota</taxon>
        <taxon>Coleoptera</taxon>
        <taxon>Polyphaga</taxon>
        <taxon>Elateriformia</taxon>
        <taxon>Elateroidea</taxon>
        <taxon>Lampyridae</taxon>
        <taxon>Lampyrinae</taxon>
        <taxon>Pyrocoelia</taxon>
    </lineage>
</organism>
<keyword evidence="1" id="KW-0812">Transmembrane</keyword>
<evidence type="ECO:0000313" key="2">
    <source>
        <dbReference type="EMBL" id="KAK5639075.1"/>
    </source>
</evidence>
<gene>
    <name evidence="2" type="ORF">RI129_011567</name>
</gene>
<dbReference type="Proteomes" id="UP001329430">
    <property type="component" value="Chromosome 9"/>
</dbReference>
<keyword evidence="1" id="KW-1133">Transmembrane helix</keyword>
<dbReference type="EMBL" id="JAVRBK010000009">
    <property type="protein sequence ID" value="KAK5639075.1"/>
    <property type="molecule type" value="Genomic_DNA"/>
</dbReference>
<dbReference type="AlphaFoldDB" id="A0AAN7UWL9"/>
<evidence type="ECO:0000256" key="1">
    <source>
        <dbReference type="SAM" id="Phobius"/>
    </source>
</evidence>
<accession>A0AAN7UWL9</accession>
<feature type="transmembrane region" description="Helical" evidence="1">
    <location>
        <begin position="143"/>
        <end position="165"/>
    </location>
</feature>
<sequence length="268" mass="30573">MKKMTLRFGTTFIRCRNELVDETLIFEGTLKNVTRYCSFSSHIIGSVPTERVAHKSNTKHFTGNHGDDALGGLIANKNDGDNWEVSHAFCLSVSQELRVVPETQYNEPESPNAQYHAHTHQHNVHITTTKTPEYDKKRLMEPLFMAVSSLYGMAVMFVLSIMFLLPKFGVAKSRGVKAASQEEINNFAHIIFRAIEGDDCSDRIVCELGKVAKAFNIHNNRFLKLFRRLFPKAIGWYVNRIEKYSDKNFKCSNITCKGKDNSKGKRYL</sequence>
<reference evidence="2 3" key="1">
    <citation type="journal article" date="2024" name="Insects">
        <title>An Improved Chromosome-Level Genome Assembly of the Firefly Pyrocoelia pectoralis.</title>
        <authorList>
            <person name="Fu X."/>
            <person name="Meyer-Rochow V.B."/>
            <person name="Ballantyne L."/>
            <person name="Zhu X."/>
        </authorList>
    </citation>
    <scope>NUCLEOTIDE SEQUENCE [LARGE SCALE GENOMIC DNA]</scope>
    <source>
        <strain evidence="2">XCY_ONT2</strain>
    </source>
</reference>
<evidence type="ECO:0000313" key="3">
    <source>
        <dbReference type="Proteomes" id="UP001329430"/>
    </source>
</evidence>
<protein>
    <submittedName>
        <fullName evidence="2">Uncharacterized protein</fullName>
    </submittedName>
</protein>
<proteinExistence type="predicted"/>
<keyword evidence="3" id="KW-1185">Reference proteome</keyword>
<name>A0AAN7UWL9_9COLE</name>
<comment type="caution">
    <text evidence="2">The sequence shown here is derived from an EMBL/GenBank/DDBJ whole genome shotgun (WGS) entry which is preliminary data.</text>
</comment>